<keyword evidence="3" id="KW-1185">Reference proteome</keyword>
<gene>
    <name evidence="2" type="ORF">EKPJFOCH_1702</name>
</gene>
<reference evidence="2" key="2">
    <citation type="submission" date="2021-08" db="EMBL/GenBank/DDBJ databases">
        <authorList>
            <person name="Tani A."/>
            <person name="Ola A."/>
            <person name="Ogura Y."/>
            <person name="Katsura K."/>
            <person name="Hayashi T."/>
        </authorList>
    </citation>
    <scope>NUCLEOTIDE SEQUENCE</scope>
    <source>
        <strain evidence="2">DSM 23674</strain>
    </source>
</reference>
<feature type="signal peptide" evidence="1">
    <location>
        <begin position="1"/>
        <end position="29"/>
    </location>
</feature>
<dbReference type="EMBL" id="BPRA01000007">
    <property type="protein sequence ID" value="GJE55213.1"/>
    <property type="molecule type" value="Genomic_DNA"/>
</dbReference>
<comment type="caution">
    <text evidence="2">The sequence shown here is derived from an EMBL/GenBank/DDBJ whole genome shotgun (WGS) entry which is preliminary data.</text>
</comment>
<feature type="chain" id="PRO_5047204270" description="SH3 domain-containing protein" evidence="1">
    <location>
        <begin position="30"/>
        <end position="213"/>
    </location>
</feature>
<dbReference type="RefSeq" id="WP_210245121.1">
    <property type="nucleotide sequence ID" value="NZ_BPRA01000007.1"/>
</dbReference>
<organism evidence="2 3">
    <name type="scientific">Methylobacterium thuringiense</name>
    <dbReference type="NCBI Taxonomy" id="1003091"/>
    <lineage>
        <taxon>Bacteria</taxon>
        <taxon>Pseudomonadati</taxon>
        <taxon>Pseudomonadota</taxon>
        <taxon>Alphaproteobacteria</taxon>
        <taxon>Hyphomicrobiales</taxon>
        <taxon>Methylobacteriaceae</taxon>
        <taxon>Methylobacterium</taxon>
    </lineage>
</organism>
<evidence type="ECO:0000256" key="1">
    <source>
        <dbReference type="SAM" id="SignalP"/>
    </source>
</evidence>
<evidence type="ECO:0000313" key="2">
    <source>
        <dbReference type="EMBL" id="GJE55213.1"/>
    </source>
</evidence>
<protein>
    <recommendedName>
        <fullName evidence="4">SH3 domain-containing protein</fullName>
    </recommendedName>
</protein>
<proteinExistence type="predicted"/>
<reference evidence="2" key="1">
    <citation type="journal article" date="2021" name="Front. Microbiol.">
        <title>Comprehensive Comparative Genomics and Phenotyping of Methylobacterium Species.</title>
        <authorList>
            <person name="Alessa O."/>
            <person name="Ogura Y."/>
            <person name="Fujitani Y."/>
            <person name="Takami H."/>
            <person name="Hayashi T."/>
            <person name="Sahin N."/>
            <person name="Tani A."/>
        </authorList>
    </citation>
    <scope>NUCLEOTIDE SEQUENCE</scope>
    <source>
        <strain evidence="2">DSM 23674</strain>
    </source>
</reference>
<accession>A0ABQ4TIY1</accession>
<sequence>MIGRIGHRSRIACATGLALVLAVCGRVAAGEPVATSGVYGSLTLAVNGKSVAGVFSEGRGEPGPGGAAPFSCIFLMRGSLVGSRAEIETWFPGEPERIPGTLAFTPEGAALTLAEDHGGCMMATGTMVGKPFDLGRGRLQPTENWLAVGLVTTKRAVLRPEPGPAPKRGPYLVEYDPVALLERRDGWVRARYLGGTKTVSGWLPADDLVVVAP</sequence>
<evidence type="ECO:0000313" key="3">
    <source>
        <dbReference type="Proteomes" id="UP001055101"/>
    </source>
</evidence>
<keyword evidence="1" id="KW-0732">Signal</keyword>
<dbReference type="Proteomes" id="UP001055101">
    <property type="component" value="Unassembled WGS sequence"/>
</dbReference>
<evidence type="ECO:0008006" key="4">
    <source>
        <dbReference type="Google" id="ProtNLM"/>
    </source>
</evidence>
<name>A0ABQ4TIY1_9HYPH</name>